<gene>
    <name evidence="1" type="ORF">DPEC_G00202010</name>
</gene>
<dbReference type="EMBL" id="CM055743">
    <property type="protein sequence ID" value="KAJ8000165.1"/>
    <property type="molecule type" value="Genomic_DNA"/>
</dbReference>
<accession>A0ACC2G9E6</accession>
<proteinExistence type="predicted"/>
<protein>
    <submittedName>
        <fullName evidence="1">Uncharacterized protein</fullName>
    </submittedName>
</protein>
<keyword evidence="2" id="KW-1185">Reference proteome</keyword>
<dbReference type="Proteomes" id="UP001157502">
    <property type="component" value="Chromosome 16"/>
</dbReference>
<evidence type="ECO:0000313" key="1">
    <source>
        <dbReference type="EMBL" id="KAJ8000165.1"/>
    </source>
</evidence>
<comment type="caution">
    <text evidence="1">The sequence shown here is derived from an EMBL/GenBank/DDBJ whole genome shotgun (WGS) entry which is preliminary data.</text>
</comment>
<name>A0ACC2G9E6_DALPE</name>
<reference evidence="1" key="1">
    <citation type="submission" date="2021-05" db="EMBL/GenBank/DDBJ databases">
        <authorList>
            <person name="Pan Q."/>
            <person name="Jouanno E."/>
            <person name="Zahm M."/>
            <person name="Klopp C."/>
            <person name="Cabau C."/>
            <person name="Louis A."/>
            <person name="Berthelot C."/>
            <person name="Parey E."/>
            <person name="Roest Crollius H."/>
            <person name="Montfort J."/>
            <person name="Robinson-Rechavi M."/>
            <person name="Bouchez O."/>
            <person name="Lampietro C."/>
            <person name="Lopez Roques C."/>
            <person name="Donnadieu C."/>
            <person name="Postlethwait J."/>
            <person name="Bobe J."/>
            <person name="Dillon D."/>
            <person name="Chandos A."/>
            <person name="von Hippel F."/>
            <person name="Guiguen Y."/>
        </authorList>
    </citation>
    <scope>NUCLEOTIDE SEQUENCE</scope>
    <source>
        <strain evidence="1">YG-Jan2019</strain>
    </source>
</reference>
<evidence type="ECO:0000313" key="2">
    <source>
        <dbReference type="Proteomes" id="UP001157502"/>
    </source>
</evidence>
<sequence>MDVRRPEHKEPGDQLLGFSRLHACVQSLRAAGVQNKHHQPTQPLLKLAPREFEARSNWLRCRSWSAVIGCLSRCEPFLRKGPPSNPLGRCPTDVTSARCIAGDTARLLVPRGLDTAYIFHNTRLAFQTRHVRTIALSTLRACPFTSDLRRYGFLPA</sequence>
<organism evidence="1 2">
    <name type="scientific">Dallia pectoralis</name>
    <name type="common">Alaska blackfish</name>
    <dbReference type="NCBI Taxonomy" id="75939"/>
    <lineage>
        <taxon>Eukaryota</taxon>
        <taxon>Metazoa</taxon>
        <taxon>Chordata</taxon>
        <taxon>Craniata</taxon>
        <taxon>Vertebrata</taxon>
        <taxon>Euteleostomi</taxon>
        <taxon>Actinopterygii</taxon>
        <taxon>Neopterygii</taxon>
        <taxon>Teleostei</taxon>
        <taxon>Protacanthopterygii</taxon>
        <taxon>Esociformes</taxon>
        <taxon>Umbridae</taxon>
        <taxon>Dallia</taxon>
    </lineage>
</organism>